<name>M6GAW8_LEPIR</name>
<evidence type="ECO:0000313" key="2">
    <source>
        <dbReference type="Proteomes" id="UP000012128"/>
    </source>
</evidence>
<proteinExistence type="predicted"/>
<comment type="caution">
    <text evidence="1">The sequence shown here is derived from an EMBL/GenBank/DDBJ whole genome shotgun (WGS) entry which is preliminary data.</text>
</comment>
<accession>M6GAW8</accession>
<reference evidence="1 2" key="1">
    <citation type="submission" date="2013-01" db="EMBL/GenBank/DDBJ databases">
        <authorList>
            <person name="Harkins D.M."/>
            <person name="Durkin A.S."/>
            <person name="Brinkac L.M."/>
            <person name="Haft D.H."/>
            <person name="Selengut J.D."/>
            <person name="Sanka R."/>
            <person name="DePew J."/>
            <person name="Purushe J."/>
            <person name="Hospenthal D.R."/>
            <person name="Murray C.K."/>
            <person name="Pimentel G."/>
            <person name="Wasfy M."/>
            <person name="Parker T."/>
            <person name="Miller R.S."/>
            <person name="Vinetz J.M."/>
            <person name="Sutton G.G."/>
            <person name="Nierman W.C."/>
            <person name="Fouts D.E."/>
        </authorList>
    </citation>
    <scope>NUCLEOTIDE SEQUENCE [LARGE SCALE GENOMIC DNA]</scope>
    <source>
        <strain evidence="1 2">2006001854</strain>
    </source>
</reference>
<sequence length="76" mass="8895">MDFSIRKNLFSIWKYKSKRNDLFLTVSDKIREILLRDGVDPAKTVTVHSGIDFAFAKKLPNSTLYKKEFSLKKIRS</sequence>
<dbReference type="EMBL" id="AFLW02000222">
    <property type="protein sequence ID" value="EMM79714.1"/>
    <property type="molecule type" value="Genomic_DNA"/>
</dbReference>
<gene>
    <name evidence="1" type="ORF">LEP1GSC037_5533</name>
</gene>
<protein>
    <submittedName>
        <fullName evidence="1">Uncharacterized protein</fullName>
    </submittedName>
</protein>
<dbReference type="SUPFAM" id="SSF53756">
    <property type="entry name" value="UDP-Glycosyltransferase/glycogen phosphorylase"/>
    <property type="match status" value="1"/>
</dbReference>
<evidence type="ECO:0000313" key="1">
    <source>
        <dbReference type="EMBL" id="EMM79714.1"/>
    </source>
</evidence>
<dbReference type="AlphaFoldDB" id="M6GAW8"/>
<dbReference type="Proteomes" id="UP000012128">
    <property type="component" value="Unassembled WGS sequence"/>
</dbReference>
<organism evidence="1 2">
    <name type="scientific">Leptospira interrogans str. 2006001854</name>
    <dbReference type="NCBI Taxonomy" id="1001590"/>
    <lineage>
        <taxon>Bacteria</taxon>
        <taxon>Pseudomonadati</taxon>
        <taxon>Spirochaetota</taxon>
        <taxon>Spirochaetia</taxon>
        <taxon>Leptospirales</taxon>
        <taxon>Leptospiraceae</taxon>
        <taxon>Leptospira</taxon>
    </lineage>
</organism>